<dbReference type="AlphaFoldDB" id="A0A9P3EY79"/>
<gene>
    <name evidence="2" type="ORF">Asppvi_002034</name>
</gene>
<comment type="caution">
    <text evidence="2">The sequence shown here is derived from an EMBL/GenBank/DDBJ whole genome shotgun (WGS) entry which is preliminary data.</text>
</comment>
<name>A0A9P3EY79_9EURO</name>
<feature type="compositionally biased region" description="Basic residues" evidence="1">
    <location>
        <begin position="101"/>
        <end position="113"/>
    </location>
</feature>
<reference evidence="2 3" key="1">
    <citation type="submission" date="2018-10" db="EMBL/GenBank/DDBJ databases">
        <title>Pan-genome distribution and transcriptional activeness of fungal secondary metabolism genes in Aspergillus section Fumigati.</title>
        <authorList>
            <person name="Takahashi H."/>
            <person name="Umemura M."/>
            <person name="Ninomiya A."/>
            <person name="Kusuya Y."/>
            <person name="Urayama S."/>
            <person name="Shimizu M."/>
            <person name="Watanabe A."/>
            <person name="Kamei K."/>
            <person name="Yaguchi T."/>
            <person name="Hagiwara D."/>
        </authorList>
    </citation>
    <scope>NUCLEOTIDE SEQUENCE [LARGE SCALE GENOMIC DNA]</scope>
    <source>
        <strain evidence="2 3">IFM 55266</strain>
    </source>
</reference>
<dbReference type="GeneID" id="67000646"/>
<sequence length="113" mass="12973">MQIVEAETPSMTASNNDSDDDFLMLFGGFTVSEKPIPPMSWVEDELAAMDMDNLDQSSQCCRDLQEEYHWDEPLLRDMAIDRPSQQGGNRLLRTTRPLRDKSRKTTFSKKQVS</sequence>
<proteinExistence type="predicted"/>
<organism evidence="2 3">
    <name type="scientific">Aspergillus pseudoviridinutans</name>
    <dbReference type="NCBI Taxonomy" id="1517512"/>
    <lineage>
        <taxon>Eukaryota</taxon>
        <taxon>Fungi</taxon>
        <taxon>Dikarya</taxon>
        <taxon>Ascomycota</taxon>
        <taxon>Pezizomycotina</taxon>
        <taxon>Eurotiomycetes</taxon>
        <taxon>Eurotiomycetidae</taxon>
        <taxon>Eurotiales</taxon>
        <taxon>Aspergillaceae</taxon>
        <taxon>Aspergillus</taxon>
        <taxon>Aspergillus subgen. Fumigati</taxon>
    </lineage>
</organism>
<evidence type="ECO:0000313" key="2">
    <source>
        <dbReference type="EMBL" id="GIJ92756.1"/>
    </source>
</evidence>
<protein>
    <submittedName>
        <fullName evidence="2">Uncharacterized protein</fullName>
    </submittedName>
</protein>
<feature type="region of interest" description="Disordered" evidence="1">
    <location>
        <begin position="82"/>
        <end position="113"/>
    </location>
</feature>
<evidence type="ECO:0000313" key="3">
    <source>
        <dbReference type="Proteomes" id="UP001043456"/>
    </source>
</evidence>
<keyword evidence="3" id="KW-1185">Reference proteome</keyword>
<dbReference type="RefSeq" id="XP_043163502.1">
    <property type="nucleotide sequence ID" value="XM_043307567.1"/>
</dbReference>
<dbReference type="Proteomes" id="UP001043456">
    <property type="component" value="Unassembled WGS sequence"/>
</dbReference>
<evidence type="ECO:0000256" key="1">
    <source>
        <dbReference type="SAM" id="MobiDB-lite"/>
    </source>
</evidence>
<dbReference type="EMBL" id="BHVY01000012">
    <property type="protein sequence ID" value="GIJ92756.1"/>
    <property type="molecule type" value="Genomic_DNA"/>
</dbReference>
<accession>A0A9P3EY79</accession>